<dbReference type="EMBL" id="CP018820">
    <property type="protein sequence ID" value="APR52283.1"/>
    <property type="molecule type" value="Genomic_DNA"/>
</dbReference>
<evidence type="ECO:0000313" key="5">
    <source>
        <dbReference type="Proteomes" id="UP000185161"/>
    </source>
</evidence>
<dbReference type="AlphaFoldDB" id="A0A1L6J8M5"/>
<evidence type="ECO:0000313" key="4">
    <source>
        <dbReference type="EMBL" id="RSV00917.1"/>
    </source>
</evidence>
<evidence type="ECO:0000259" key="2">
    <source>
        <dbReference type="Pfam" id="PF08327"/>
    </source>
</evidence>
<evidence type="ECO:0000313" key="3">
    <source>
        <dbReference type="EMBL" id="APR52283.1"/>
    </source>
</evidence>
<sequence length="153" mass="17283">MTPPEHAKFIVERRLPGSPAHAFRFWAEPDLKRIWTGCHADWEELENRFAFSPGAIESVRWRMPDGQEFAVRIHYFEILAAQRIVYAYDMALGGRCISVSLVTVEFVPADGETLMRFTEQAAFLDGSDSAARIAGTHEGFDRLVLLMAEAHNA</sequence>
<dbReference type="SUPFAM" id="SSF55961">
    <property type="entry name" value="Bet v1-like"/>
    <property type="match status" value="1"/>
</dbReference>
<reference evidence="4 6" key="3">
    <citation type="submission" date="2018-07" db="EMBL/GenBank/DDBJ databases">
        <title>Genomic and Epidemiologic Investigation of an Indolent Hospital Outbreak.</title>
        <authorList>
            <person name="Johnson R.C."/>
            <person name="Deming C."/>
            <person name="Conlan S."/>
            <person name="Zellmer C.J."/>
            <person name="Michelin A.V."/>
            <person name="Lee-Lin S."/>
            <person name="Thomas P.J."/>
            <person name="Park M."/>
            <person name="Weingarten R.A."/>
            <person name="Less J."/>
            <person name="Dekker J.P."/>
            <person name="Frank K.M."/>
            <person name="Musser K.A."/>
            <person name="Mcquiston J.R."/>
            <person name="Henderson D.K."/>
            <person name="Lau A.F."/>
            <person name="Palmore T.N."/>
            <person name="Segre J.A."/>
        </authorList>
    </citation>
    <scope>NUCLEOTIDE SEQUENCE [LARGE SCALE GENOMIC DNA]</scope>
    <source>
        <strain evidence="4 6">SK-NIH.Env10_0317</strain>
    </source>
</reference>
<dbReference type="KEGG" id="skr:BRX40_07445"/>
<dbReference type="InterPro" id="IPR023393">
    <property type="entry name" value="START-like_dom_sf"/>
</dbReference>
<accession>A0A1L6J8M5</accession>
<dbReference type="RefSeq" id="WP_075151174.1">
    <property type="nucleotide sequence ID" value="NZ_CP018820.1"/>
</dbReference>
<proteinExistence type="inferred from homology"/>
<dbReference type="STRING" id="93064.BRX40_07445"/>
<feature type="domain" description="Activator of Hsp90 ATPase homologue 1/2-like C-terminal" evidence="2">
    <location>
        <begin position="18"/>
        <end position="143"/>
    </location>
</feature>
<protein>
    <submittedName>
        <fullName evidence="3">ATPase</fullName>
    </submittedName>
</protein>
<dbReference type="InterPro" id="IPR013538">
    <property type="entry name" value="ASHA1/2-like_C"/>
</dbReference>
<reference evidence="5" key="2">
    <citation type="submission" date="2016-12" db="EMBL/GenBank/DDBJ databases">
        <title>Whole genome sequencing of Sphingomonas sp. ABOJV.</title>
        <authorList>
            <person name="Conlan S."/>
            <person name="Thomas P.J."/>
            <person name="Mullikin J."/>
            <person name="Palmore T.N."/>
            <person name="Frank K.M."/>
            <person name="Segre J.A."/>
        </authorList>
    </citation>
    <scope>NUCLEOTIDE SEQUENCE [LARGE SCALE GENOMIC DNA]</scope>
    <source>
        <strain evidence="5">ABOJV</strain>
    </source>
</reference>
<dbReference type="GeneID" id="44132386"/>
<evidence type="ECO:0000256" key="1">
    <source>
        <dbReference type="ARBA" id="ARBA00006817"/>
    </source>
</evidence>
<gene>
    <name evidence="3" type="ORF">BRX40_07445</name>
    <name evidence="4" type="ORF">CA257_15875</name>
</gene>
<dbReference type="OrthoDB" id="9803476at2"/>
<organism evidence="3 5">
    <name type="scientific">Sphingomonas koreensis</name>
    <dbReference type="NCBI Taxonomy" id="93064"/>
    <lineage>
        <taxon>Bacteria</taxon>
        <taxon>Pseudomonadati</taxon>
        <taxon>Pseudomonadota</taxon>
        <taxon>Alphaproteobacteria</taxon>
        <taxon>Sphingomonadales</taxon>
        <taxon>Sphingomonadaceae</taxon>
        <taxon>Sphingomonas</taxon>
    </lineage>
</organism>
<reference evidence="3" key="1">
    <citation type="submission" date="2016-12" db="EMBL/GenBank/DDBJ databases">
        <title>Whole genome sequencing of Sphingomonas koreensis.</title>
        <authorList>
            <person name="Conlan S."/>
            <person name="Thomas P.J."/>
            <person name="Mullikin J."/>
            <person name="Palmore T.N."/>
            <person name="Frank K.M."/>
            <person name="Segre J.A."/>
        </authorList>
    </citation>
    <scope>NUCLEOTIDE SEQUENCE</scope>
    <source>
        <strain evidence="3">ABOJV</strain>
    </source>
</reference>
<dbReference type="Proteomes" id="UP000185161">
    <property type="component" value="Chromosome"/>
</dbReference>
<comment type="similarity">
    <text evidence="1">Belongs to the AHA1 family.</text>
</comment>
<dbReference type="Pfam" id="PF08327">
    <property type="entry name" value="AHSA1"/>
    <property type="match status" value="1"/>
</dbReference>
<dbReference type="EMBL" id="QQWO01000014">
    <property type="protein sequence ID" value="RSV00917.1"/>
    <property type="molecule type" value="Genomic_DNA"/>
</dbReference>
<dbReference type="Proteomes" id="UP000286681">
    <property type="component" value="Unassembled WGS sequence"/>
</dbReference>
<evidence type="ECO:0000313" key="6">
    <source>
        <dbReference type="Proteomes" id="UP000286681"/>
    </source>
</evidence>
<dbReference type="Gene3D" id="3.30.530.20">
    <property type="match status" value="1"/>
</dbReference>
<keyword evidence="5" id="KW-1185">Reference proteome</keyword>
<name>A0A1L6J8M5_9SPHN</name>